<proteinExistence type="predicted"/>
<dbReference type="Proteomes" id="UP000186817">
    <property type="component" value="Unassembled WGS sequence"/>
</dbReference>
<evidence type="ECO:0000313" key="5">
    <source>
        <dbReference type="Proteomes" id="UP000186817"/>
    </source>
</evidence>
<dbReference type="OrthoDB" id="10302990at2759"/>
<dbReference type="CDD" id="cd22744">
    <property type="entry name" value="OTU"/>
    <property type="match status" value="1"/>
</dbReference>
<keyword evidence="5" id="KW-1185">Reference proteome</keyword>
<name>A0A1Q9DDU6_SYMMI</name>
<gene>
    <name evidence="4" type="ORF">AK812_SmicGene24720</name>
</gene>
<organism evidence="4 5">
    <name type="scientific">Symbiodinium microadriaticum</name>
    <name type="common">Dinoflagellate</name>
    <name type="synonym">Zooxanthella microadriatica</name>
    <dbReference type="NCBI Taxonomy" id="2951"/>
    <lineage>
        <taxon>Eukaryota</taxon>
        <taxon>Sar</taxon>
        <taxon>Alveolata</taxon>
        <taxon>Dinophyceae</taxon>
        <taxon>Suessiales</taxon>
        <taxon>Symbiodiniaceae</taxon>
        <taxon>Symbiodinium</taxon>
    </lineage>
</organism>
<sequence length="1539" mass="172285">MATSAPLLGGKGKAAHSKASIFYGADEYLEELKKKYEHDHEIAALKNALPGEGDPNAAGVAQSSDKMLSVQKNNENRSLKTNRLFPTPNKPDPMPQNLAFLFTKITPEQMIYMRLVIVGQRFAFLEWNVLTAIFCTQVLMVIGYCAALATFPDYWWTCTLCFGIPFSYIAIQNIYIDHDVMHGATFPVYEWQRFLTHPFADFVSLPWEEFVLEHNRHHASTVDLLIQGEFGWDPEEFHYALQQWAGPWGSNWYKYLLTVPFIPVIHFFGLNDTGSLFALEWWMHFPDEGAGGKCNKELLFFSSISGWRFMLTVSVFARIGYSAAWMFITNFTHSLPWNEFLAQDPGRTWPVLHNIMAMVLGGKHRWNEMLFHDAAWHYLGQSSEDRGPKDYVDTISQTGQYVGALEVYAAAHVLNIRVYIVHESGQVYLFNREGEGSPVVLYYSSSAKHYEWLEGDLEDQLQPRAQGGKPKCDGLRGGDTELGHMQLTPSKRHASSVGPPAMGPGFGGRAPCAISRCFTRVRHGLHIDPVRIQQTVASTDWRWHYQWTPCYQKVPFLLAKSIFVDGKHVVHRFRIRQKMSPEAYTATWEAFSITLRGLRGTRELGEARHPGAPSGAFCHCILMLLARLAPFRFGAAVSFTAPWVAFSITRRGLRGKRELGEARHPGPHSSAPPKPMRIWSVNMQSWYSHSASLLEEATQADVSIILAQELNIGPQSVRGAVTWAATKGWQLVALRILPKWNKQPTPRGCERWNPKALAARAFSYGYRRNATRGNQPAYTHTGDLTLQGGVVGKPVETERERTPTPPLPSASEWNQVVASGLVDGVWARWSHDAECYLVKAGVLSAHGGQRPLGSMPTVCHGGSGYGVGQPVRERQLRRLIRQIRECRIQDARAASAECLHSWWGQLLTNRRTSSATVLQQYREAAGPDSWTADLWLALPSDALQRLCQGGGFEAPDPECLLLDLQFEAPAETHGVAVALDFLKAFDSLEPEIALHALRQWGLEGPALTLLQQQWRGQIRWTCVGGCVAHDALHGARGLPQGDPFAPVALAAALQPVLSRSQARFPDVKQVLFLDDRTCAGTALPRVLAVVSEWDEFSTISGMRTNAEKTQIWGRTQAAATALHGRHAAVKGEGEVLGAVMGLPRRRQAEAEKARLEKVRAKGVRIGLLPVRQGFRFQVARAMMPACAAWGALVTGRSPTVGESNHYWASWRAAIKGRLNASGRASRQLECAFAWSHFADLRCFAVGRVLAALCRWFRFPRQLPVPNPQDPQPAVLSQVSSLLRPWGWLRHGWGMWQGPRGSLNIRSSVQQQAKSLHEVRQSWRQRSFGVWLASSRRDAQVALQACSFRILCATDFGGSPKTWTVMHWPAWLAACIRMLREGAQEPARAFAGIVVRLSCHAWTTCCGFAQGMPIFVRSLVRRAARLGWDGSLATDAQQIKIVKERLLVMGAIRHREWQNRGKRDGWLQQDKRLKLTKVHHAFPNAVGTLSQRGRFHGWEKVHDAAAEVLHRGLWKPNGDEETQMQKTQRLGMTVAYLGYS</sequence>
<evidence type="ECO:0000259" key="3">
    <source>
        <dbReference type="Pfam" id="PF00078"/>
    </source>
</evidence>
<keyword evidence="2" id="KW-0812">Transmembrane</keyword>
<keyword evidence="2" id="KW-0472">Membrane</keyword>
<dbReference type="Pfam" id="PF00078">
    <property type="entry name" value="RVT_1"/>
    <property type="match status" value="1"/>
</dbReference>
<keyword evidence="2" id="KW-1133">Transmembrane helix</keyword>
<dbReference type="EMBL" id="LSRX01000583">
    <property type="protein sequence ID" value="OLP93393.1"/>
    <property type="molecule type" value="Genomic_DNA"/>
</dbReference>
<accession>A0A1Q9DDU6</accession>
<reference evidence="4 5" key="1">
    <citation type="submission" date="2016-02" db="EMBL/GenBank/DDBJ databases">
        <title>Genome analysis of coral dinoflagellate symbionts highlights evolutionary adaptations to a symbiotic lifestyle.</title>
        <authorList>
            <person name="Aranda M."/>
            <person name="Li Y."/>
            <person name="Liew Y.J."/>
            <person name="Baumgarten S."/>
            <person name="Simakov O."/>
            <person name="Wilson M."/>
            <person name="Piel J."/>
            <person name="Ashoor H."/>
            <person name="Bougouffa S."/>
            <person name="Bajic V.B."/>
            <person name="Ryu T."/>
            <person name="Ravasi T."/>
            <person name="Bayer T."/>
            <person name="Micklem G."/>
            <person name="Kim H."/>
            <person name="Bhak J."/>
            <person name="Lajeunesse T.C."/>
            <person name="Voolstra C.R."/>
        </authorList>
    </citation>
    <scope>NUCLEOTIDE SEQUENCE [LARGE SCALE GENOMIC DNA]</scope>
    <source>
        <strain evidence="4 5">CCMP2467</strain>
    </source>
</reference>
<evidence type="ECO:0000256" key="2">
    <source>
        <dbReference type="SAM" id="Phobius"/>
    </source>
</evidence>
<dbReference type="Gene3D" id="3.90.70.80">
    <property type="match status" value="1"/>
</dbReference>
<comment type="caution">
    <text evidence="4">The sequence shown here is derived from an EMBL/GenBank/DDBJ whole genome shotgun (WGS) entry which is preliminary data.</text>
</comment>
<feature type="transmembrane region" description="Helical" evidence="2">
    <location>
        <begin position="122"/>
        <end position="142"/>
    </location>
</feature>
<evidence type="ECO:0000313" key="4">
    <source>
        <dbReference type="EMBL" id="OLP93393.1"/>
    </source>
</evidence>
<feature type="domain" description="Reverse transcriptase" evidence="3">
    <location>
        <begin position="972"/>
        <end position="1112"/>
    </location>
</feature>
<evidence type="ECO:0000256" key="1">
    <source>
        <dbReference type="SAM" id="MobiDB-lite"/>
    </source>
</evidence>
<dbReference type="InterPro" id="IPR000477">
    <property type="entry name" value="RT_dom"/>
</dbReference>
<feature type="compositionally biased region" description="Basic and acidic residues" evidence="1">
    <location>
        <begin position="470"/>
        <end position="482"/>
    </location>
</feature>
<protein>
    <recommendedName>
        <fullName evidence="3">Reverse transcriptase domain-containing protein</fullName>
    </recommendedName>
</protein>
<feature type="region of interest" description="Disordered" evidence="1">
    <location>
        <begin position="463"/>
        <end position="482"/>
    </location>
</feature>
<feature type="transmembrane region" description="Helical" evidence="2">
    <location>
        <begin position="154"/>
        <end position="171"/>
    </location>
</feature>